<dbReference type="GO" id="GO:0008168">
    <property type="term" value="F:methyltransferase activity"/>
    <property type="evidence" value="ECO:0007669"/>
    <property type="project" value="InterPro"/>
</dbReference>
<evidence type="ECO:0000313" key="3">
    <source>
        <dbReference type="Proteomes" id="UP000019373"/>
    </source>
</evidence>
<accession>U1HUJ4</accession>
<dbReference type="GO" id="GO:0005634">
    <property type="term" value="C:nucleus"/>
    <property type="evidence" value="ECO:0007669"/>
    <property type="project" value="TreeGrafter"/>
</dbReference>
<proteinExistence type="inferred from homology"/>
<dbReference type="OMA" id="EEWVWIK"/>
<comment type="similarity">
    <text evidence="1">Belongs to the MT-A70-like family.</text>
</comment>
<dbReference type="InterPro" id="IPR029063">
    <property type="entry name" value="SAM-dependent_MTases_sf"/>
</dbReference>
<dbReference type="GO" id="GO:0003676">
    <property type="term" value="F:nucleic acid binding"/>
    <property type="evidence" value="ECO:0007669"/>
    <property type="project" value="InterPro"/>
</dbReference>
<dbReference type="InterPro" id="IPR002052">
    <property type="entry name" value="DNA_methylase_N6_adenine_CS"/>
</dbReference>
<gene>
    <name evidence="2" type="ORF">EPUS_02002</name>
</gene>
<sequence length="469" mass="53172">MCLSRAPYAPYAPYAPQQFPLPKFPASTFSVHMYKWCALRYISLTALTYVQPRGVDVRVTLTSEAGSRMLTSVIYQNVTGTTTLLDLPVSIQNGQCLQRNEPNQGVTRIRSADCPKKPYPNVEPKGLKRRKLLHGIPPAEREYHENLRALIYESLEEIRSAIGPRKWLFPRQPVKSPVESHAHVREEAKGEETSSGPPIILSSISNIFTSMEEIAGRIVSNPSSLCTSLVADSDLYRVPPRSTFILSGVEQLCPGTRASTNRIFPRDFDLIVMDPPWQNRSVRHAKAYRTSQARREDPFLSVLPILHSHLRPDGLVGIWVTNKASIRRLVLHSLREKGLQLYEEWVWMKTTVDGESVTPLDGLWRRPYEVLLLFRKGPDHKFDVAAGSQWAGSSTWATGVHRRLLVAVPGHHSQKPCLKELIEPLLVDPNKYDALEIFARNLTAGWFACGNEVLKFNHQSHWARTNEYW</sequence>
<dbReference type="InterPro" id="IPR007757">
    <property type="entry name" value="MT-A70-like"/>
</dbReference>
<evidence type="ECO:0000313" key="2">
    <source>
        <dbReference type="EMBL" id="ERF74315.1"/>
    </source>
</evidence>
<organism evidence="2 3">
    <name type="scientific">Endocarpon pusillum (strain Z07020 / HMAS-L-300199)</name>
    <name type="common">Lichen-forming fungus</name>
    <dbReference type="NCBI Taxonomy" id="1263415"/>
    <lineage>
        <taxon>Eukaryota</taxon>
        <taxon>Fungi</taxon>
        <taxon>Dikarya</taxon>
        <taxon>Ascomycota</taxon>
        <taxon>Pezizomycotina</taxon>
        <taxon>Eurotiomycetes</taxon>
        <taxon>Chaetothyriomycetidae</taxon>
        <taxon>Verrucariales</taxon>
        <taxon>Verrucariaceae</taxon>
        <taxon>Endocarpon</taxon>
    </lineage>
</organism>
<dbReference type="SUPFAM" id="SSF53335">
    <property type="entry name" value="S-adenosyl-L-methionine-dependent methyltransferases"/>
    <property type="match status" value="1"/>
</dbReference>
<dbReference type="RefSeq" id="XP_007800025.1">
    <property type="nucleotide sequence ID" value="XM_007801834.1"/>
</dbReference>
<name>U1HUJ4_ENDPU</name>
<dbReference type="eggNOG" id="KOG2356">
    <property type="taxonomic scope" value="Eukaryota"/>
</dbReference>
<dbReference type="AlphaFoldDB" id="U1HUJ4"/>
<dbReference type="Pfam" id="PF05063">
    <property type="entry name" value="MT-A70"/>
    <property type="match status" value="1"/>
</dbReference>
<dbReference type="GeneID" id="19237056"/>
<evidence type="ECO:0008006" key="4">
    <source>
        <dbReference type="Google" id="ProtNLM"/>
    </source>
</evidence>
<protein>
    <recommendedName>
        <fullName evidence="4">Methyltransferase-like protein 4</fullName>
    </recommendedName>
</protein>
<dbReference type="OrthoDB" id="61116at2759"/>
<dbReference type="PANTHER" id="PTHR12829:SF4">
    <property type="entry name" value="N(6)-ADENINE-SPECIFIC METHYLTRANSFERASE METTL4"/>
    <property type="match status" value="1"/>
</dbReference>
<evidence type="ECO:0000256" key="1">
    <source>
        <dbReference type="PROSITE-ProRule" id="PRU00489"/>
    </source>
</evidence>
<dbReference type="PROSITE" id="PS51143">
    <property type="entry name" value="MT_A70"/>
    <property type="match status" value="1"/>
</dbReference>
<dbReference type="Proteomes" id="UP000019373">
    <property type="component" value="Unassembled WGS sequence"/>
</dbReference>
<dbReference type="PROSITE" id="PS00092">
    <property type="entry name" value="N6_MTASE"/>
    <property type="match status" value="1"/>
</dbReference>
<dbReference type="HOGENOM" id="CLU_027091_4_1_1"/>
<dbReference type="Gene3D" id="3.40.50.150">
    <property type="entry name" value="Vaccinia Virus protein VP39"/>
    <property type="match status" value="1"/>
</dbReference>
<dbReference type="PANTHER" id="PTHR12829">
    <property type="entry name" value="N6-ADENOSINE-METHYLTRANSFERASE"/>
    <property type="match status" value="1"/>
</dbReference>
<dbReference type="EMBL" id="KE720882">
    <property type="protein sequence ID" value="ERF74315.1"/>
    <property type="molecule type" value="Genomic_DNA"/>
</dbReference>
<keyword evidence="3" id="KW-1185">Reference proteome</keyword>
<reference evidence="3" key="1">
    <citation type="journal article" date="2014" name="BMC Genomics">
        <title>Genome characteristics reveal the impact of lichenization on lichen-forming fungus Endocarpon pusillum Hedwig (Verrucariales, Ascomycota).</title>
        <authorList>
            <person name="Wang Y.-Y."/>
            <person name="Liu B."/>
            <person name="Zhang X.-Y."/>
            <person name="Zhou Q.-M."/>
            <person name="Zhang T."/>
            <person name="Li H."/>
            <person name="Yu Y.-F."/>
            <person name="Zhang X.-L."/>
            <person name="Hao X.-Y."/>
            <person name="Wang M."/>
            <person name="Wang L."/>
            <person name="Wei J.-C."/>
        </authorList>
    </citation>
    <scope>NUCLEOTIDE SEQUENCE [LARGE SCALE GENOMIC DNA]</scope>
    <source>
        <strain evidence="3">Z07020 / HMAS-L-300199</strain>
    </source>
</reference>
<dbReference type="GO" id="GO:0032259">
    <property type="term" value="P:methylation"/>
    <property type="evidence" value="ECO:0007669"/>
    <property type="project" value="InterPro"/>
</dbReference>